<evidence type="ECO:0000256" key="6">
    <source>
        <dbReference type="RuleBase" id="RU361206"/>
    </source>
</evidence>
<dbReference type="EMBL" id="DS113191">
    <property type="protein sequence ID" value="EAY21292.1"/>
    <property type="molecule type" value="Genomic_DNA"/>
</dbReference>
<feature type="transmembrane region" description="Helical" evidence="6">
    <location>
        <begin position="51"/>
        <end position="69"/>
    </location>
</feature>
<sequence length="348" mass="39366">MKFGGRGDDLELMNETSRHETDEKRSWILYLGCHILPFVVFFICRLIDLNGILLGLVTLILSLIVIYYTKNNFGWSLVGIKWCFDREKQPDFPYITFTARSLPFVATAFDSNVFWLTLFSTTLLWILVTIRFIYVSGNDLSMFLAVISGINVINVNFFIRCHQVAKTQAEVQARNVLLEACAEFPHITNEDQPDPELPPEEPEQKTSVQIPTAPIPSQIPAKKVEQPIAAPQPQLQSIPQPTVITPPSTPEPQQKTEEPAPEPTFEPSFEPQFDEPKPDEKQEDDAPFAADFGDNQKEEDFKPQFTSFAPAFNDEKDDGEEAVVFGDANDEGDDQSDAEEEEEIVKFD</sequence>
<keyword evidence="3 6" id="KW-0812">Transmembrane</keyword>
<reference evidence="8" key="2">
    <citation type="journal article" date="2007" name="Science">
        <title>Draft genome sequence of the sexually transmitted pathogen Trichomonas vaginalis.</title>
        <authorList>
            <person name="Carlton J.M."/>
            <person name="Hirt R.P."/>
            <person name="Silva J.C."/>
            <person name="Delcher A.L."/>
            <person name="Schatz M."/>
            <person name="Zhao Q."/>
            <person name="Wortman J.R."/>
            <person name="Bidwell S.L."/>
            <person name="Alsmark U.C.M."/>
            <person name="Besteiro S."/>
            <person name="Sicheritz-Ponten T."/>
            <person name="Noel C.J."/>
            <person name="Dacks J.B."/>
            <person name="Foster P.G."/>
            <person name="Simillion C."/>
            <person name="Van de Peer Y."/>
            <person name="Miranda-Saavedra D."/>
            <person name="Barton G.J."/>
            <person name="Westrop G.D."/>
            <person name="Mueller S."/>
            <person name="Dessi D."/>
            <person name="Fiori P.L."/>
            <person name="Ren Q."/>
            <person name="Paulsen I."/>
            <person name="Zhang H."/>
            <person name="Bastida-Corcuera F.D."/>
            <person name="Simoes-Barbosa A."/>
            <person name="Brown M.T."/>
            <person name="Hayes R.D."/>
            <person name="Mukherjee M."/>
            <person name="Okumura C.Y."/>
            <person name="Schneider R."/>
            <person name="Smith A.J."/>
            <person name="Vanacova S."/>
            <person name="Villalvazo M."/>
            <person name="Haas B.J."/>
            <person name="Pertea M."/>
            <person name="Feldblyum T.V."/>
            <person name="Utterback T.R."/>
            <person name="Shu C.L."/>
            <person name="Osoegawa K."/>
            <person name="de Jong P.J."/>
            <person name="Hrdy I."/>
            <person name="Horvathova L."/>
            <person name="Zubacova Z."/>
            <person name="Dolezal P."/>
            <person name="Malik S.B."/>
            <person name="Logsdon J.M. Jr."/>
            <person name="Henze K."/>
            <person name="Gupta A."/>
            <person name="Wang C.C."/>
            <person name="Dunne R.L."/>
            <person name="Upcroft J.A."/>
            <person name="Upcroft P."/>
            <person name="White O."/>
            <person name="Salzberg S.L."/>
            <person name="Tang P."/>
            <person name="Chiu C.-H."/>
            <person name="Lee Y.-S."/>
            <person name="Embley T.M."/>
            <person name="Coombs G.H."/>
            <person name="Mottram J.C."/>
            <person name="Tachezy J."/>
            <person name="Fraser-Liggett C.M."/>
            <person name="Johnson P.J."/>
        </authorList>
    </citation>
    <scope>NUCLEOTIDE SEQUENCE [LARGE SCALE GENOMIC DNA]</scope>
    <source>
        <strain evidence="8">G3</strain>
    </source>
</reference>
<evidence type="ECO:0000256" key="2">
    <source>
        <dbReference type="ARBA" id="ARBA00005467"/>
    </source>
</evidence>
<dbReference type="VEuPathDB" id="TrichDB:TVAGG3_0174800"/>
<dbReference type="InParanoid" id="A2DE74"/>
<dbReference type="RefSeq" id="XP_001582278.1">
    <property type="nucleotide sequence ID" value="XM_001582228.1"/>
</dbReference>
<evidence type="ECO:0000256" key="3">
    <source>
        <dbReference type="ARBA" id="ARBA00022692"/>
    </source>
</evidence>
<evidence type="ECO:0000313" key="9">
    <source>
        <dbReference type="Proteomes" id="UP000001542"/>
    </source>
</evidence>
<feature type="compositionally biased region" description="Acidic residues" evidence="7">
    <location>
        <begin position="191"/>
        <end position="201"/>
    </location>
</feature>
<keyword evidence="4 6" id="KW-1133">Transmembrane helix</keyword>
<comment type="subcellular location">
    <subcellularLocation>
        <location evidence="1 6">Membrane</location>
        <topology evidence="1 6">Multi-pass membrane protein</topology>
    </subcellularLocation>
</comment>
<reference evidence="8" key="1">
    <citation type="submission" date="2006-10" db="EMBL/GenBank/DDBJ databases">
        <authorList>
            <person name="Amadeo P."/>
            <person name="Zhao Q."/>
            <person name="Wortman J."/>
            <person name="Fraser-Liggett C."/>
            <person name="Carlton J."/>
        </authorList>
    </citation>
    <scope>NUCLEOTIDE SEQUENCE</scope>
    <source>
        <strain evidence="8">G3</strain>
    </source>
</reference>
<evidence type="ECO:0000256" key="5">
    <source>
        <dbReference type="ARBA" id="ARBA00023136"/>
    </source>
</evidence>
<evidence type="ECO:0000256" key="7">
    <source>
        <dbReference type="SAM" id="MobiDB-lite"/>
    </source>
</evidence>
<feature type="compositionally biased region" description="Polar residues" evidence="7">
    <location>
        <begin position="233"/>
        <end position="246"/>
    </location>
</feature>
<dbReference type="GO" id="GO:0016192">
    <property type="term" value="P:vesicle-mediated transport"/>
    <property type="evidence" value="ECO:0000318"/>
    <property type="project" value="GO_Central"/>
</dbReference>
<feature type="transmembrane region" description="Helical" evidence="6">
    <location>
        <begin position="140"/>
        <end position="159"/>
    </location>
</feature>
<gene>
    <name evidence="8" type="ORF">TVAG_166670</name>
</gene>
<name>A2DE74_TRIV3</name>
<comment type="similarity">
    <text evidence="2 6">Belongs to the TVP23 family.</text>
</comment>
<protein>
    <recommendedName>
        <fullName evidence="6">Golgi apparatus membrane protein TVP23 homolog</fullName>
    </recommendedName>
</protein>
<evidence type="ECO:0000256" key="1">
    <source>
        <dbReference type="ARBA" id="ARBA00004141"/>
    </source>
</evidence>
<dbReference type="AlphaFoldDB" id="A2DE74"/>
<dbReference type="GO" id="GO:0009306">
    <property type="term" value="P:protein secretion"/>
    <property type="evidence" value="ECO:0000318"/>
    <property type="project" value="GO_Central"/>
</dbReference>
<feature type="region of interest" description="Disordered" evidence="7">
    <location>
        <begin position="232"/>
        <end position="348"/>
    </location>
</feature>
<dbReference type="KEGG" id="tva:5466840"/>
<feature type="transmembrane region" description="Helical" evidence="6">
    <location>
        <begin position="113"/>
        <end position="133"/>
    </location>
</feature>
<evidence type="ECO:0000313" key="8">
    <source>
        <dbReference type="EMBL" id="EAY21292.1"/>
    </source>
</evidence>
<feature type="transmembrane region" description="Helical" evidence="6">
    <location>
        <begin position="27"/>
        <end position="44"/>
    </location>
</feature>
<accession>A2DE74</accession>
<keyword evidence="9" id="KW-1185">Reference proteome</keyword>
<dbReference type="PANTHER" id="PTHR13019">
    <property type="entry name" value="GOLGI APPARATUS MEMBRANE PROTEIN TVP23"/>
    <property type="match status" value="1"/>
</dbReference>
<feature type="compositionally biased region" description="Acidic residues" evidence="7">
    <location>
        <begin position="328"/>
        <end position="348"/>
    </location>
</feature>
<organism evidence="8 9">
    <name type="scientific">Trichomonas vaginalis (strain ATCC PRA-98 / G3)</name>
    <dbReference type="NCBI Taxonomy" id="412133"/>
    <lineage>
        <taxon>Eukaryota</taxon>
        <taxon>Metamonada</taxon>
        <taxon>Parabasalia</taxon>
        <taxon>Trichomonadida</taxon>
        <taxon>Trichomonadidae</taxon>
        <taxon>Trichomonas</taxon>
    </lineage>
</organism>
<dbReference type="VEuPathDB" id="TrichDB:TVAG_166670"/>
<dbReference type="Pfam" id="PF05832">
    <property type="entry name" value="DUF846"/>
    <property type="match status" value="1"/>
</dbReference>
<dbReference type="GO" id="GO:0000139">
    <property type="term" value="C:Golgi membrane"/>
    <property type="evidence" value="ECO:0000318"/>
    <property type="project" value="GO_Central"/>
</dbReference>
<proteinExistence type="inferred from homology"/>
<evidence type="ECO:0000256" key="4">
    <source>
        <dbReference type="ARBA" id="ARBA00022989"/>
    </source>
</evidence>
<feature type="region of interest" description="Disordered" evidence="7">
    <location>
        <begin position="187"/>
        <end position="209"/>
    </location>
</feature>
<keyword evidence="5 6" id="KW-0472">Membrane</keyword>
<dbReference type="InterPro" id="IPR008564">
    <property type="entry name" value="TVP23-like"/>
</dbReference>
<dbReference type="PANTHER" id="PTHR13019:SF7">
    <property type="entry name" value="GOLGI APPARATUS MEMBRANE PROTEIN TVP23"/>
    <property type="match status" value="1"/>
</dbReference>
<dbReference type="Proteomes" id="UP000001542">
    <property type="component" value="Unassembled WGS sequence"/>
</dbReference>